<dbReference type="PANTHER" id="PTHR45947:SF3">
    <property type="entry name" value="SULFOQUINOVOSYL TRANSFERASE SQD2"/>
    <property type="match status" value="1"/>
</dbReference>
<sequence length="129" mass="14327">MKKNQLNYKVIHVPNGSMPELYSTIADSGGCVLSTSIREGLGNSILEPMACQCPVVSSDKPGKNEIIMHKYNGMLYKLGDINKGAACAEKLLKDTPFRKTIIQNALSTIKQNYNQDVYVDRYLDILSKI</sequence>
<dbReference type="InterPro" id="IPR050194">
    <property type="entry name" value="Glycosyltransferase_grp1"/>
</dbReference>
<gene>
    <name evidence="2" type="ORF">AFL42_16365</name>
</gene>
<comment type="caution">
    <text evidence="2">The sequence shown here is derived from an EMBL/GenBank/DDBJ whole genome shotgun (WGS) entry which is preliminary data.</text>
</comment>
<dbReference type="InterPro" id="IPR001296">
    <property type="entry name" value="Glyco_trans_1"/>
</dbReference>
<feature type="domain" description="Glycosyl transferase family 1" evidence="1">
    <location>
        <begin position="4"/>
        <end position="105"/>
    </location>
</feature>
<name>A0ABR5MFM5_9BACI</name>
<dbReference type="PANTHER" id="PTHR45947">
    <property type="entry name" value="SULFOQUINOVOSYL TRANSFERASE SQD2"/>
    <property type="match status" value="1"/>
</dbReference>
<evidence type="ECO:0000313" key="2">
    <source>
        <dbReference type="EMBL" id="KPH71106.1"/>
    </source>
</evidence>
<dbReference type="Proteomes" id="UP000037854">
    <property type="component" value="Unassembled WGS sequence"/>
</dbReference>
<organism evidence="2 3">
    <name type="scientific">Oceanobacillus caeni</name>
    <dbReference type="NCBI Taxonomy" id="405946"/>
    <lineage>
        <taxon>Bacteria</taxon>
        <taxon>Bacillati</taxon>
        <taxon>Bacillota</taxon>
        <taxon>Bacilli</taxon>
        <taxon>Bacillales</taxon>
        <taxon>Bacillaceae</taxon>
        <taxon>Oceanobacillus</taxon>
    </lineage>
</organism>
<evidence type="ECO:0000313" key="3">
    <source>
        <dbReference type="Proteomes" id="UP000037854"/>
    </source>
</evidence>
<evidence type="ECO:0000259" key="1">
    <source>
        <dbReference type="Pfam" id="PF00534"/>
    </source>
</evidence>
<dbReference type="Pfam" id="PF00534">
    <property type="entry name" value="Glycos_transf_1"/>
    <property type="match status" value="1"/>
</dbReference>
<proteinExistence type="predicted"/>
<protein>
    <recommendedName>
        <fullName evidence="1">Glycosyl transferase family 1 domain-containing protein</fullName>
    </recommendedName>
</protein>
<reference evidence="2 3" key="1">
    <citation type="submission" date="2015-07" db="EMBL/GenBank/DDBJ databases">
        <title>High-quality draft genome sequence of Oceanobacillus caeni HM6, a bacillus isolated from a human feces.</title>
        <authorList>
            <person name="Kumar J."/>
            <person name="Verma M.K."/>
            <person name="Pandey R."/>
            <person name="Bhambi M."/>
            <person name="Chauhan N."/>
        </authorList>
    </citation>
    <scope>NUCLEOTIDE SEQUENCE [LARGE SCALE GENOMIC DNA]</scope>
    <source>
        <strain evidence="2 3">HM6</strain>
    </source>
</reference>
<keyword evidence="3" id="KW-1185">Reference proteome</keyword>
<dbReference type="RefSeq" id="WP_060669244.1">
    <property type="nucleotide sequence ID" value="NZ_LGTK01000095.1"/>
</dbReference>
<dbReference type="Gene3D" id="3.40.50.2000">
    <property type="entry name" value="Glycogen Phosphorylase B"/>
    <property type="match status" value="2"/>
</dbReference>
<accession>A0ABR5MFM5</accession>
<dbReference type="EMBL" id="LGTK01000095">
    <property type="protein sequence ID" value="KPH71106.1"/>
    <property type="molecule type" value="Genomic_DNA"/>
</dbReference>
<dbReference type="SUPFAM" id="SSF53756">
    <property type="entry name" value="UDP-Glycosyltransferase/glycogen phosphorylase"/>
    <property type="match status" value="1"/>
</dbReference>